<proteinExistence type="predicted"/>
<dbReference type="Proteomes" id="UP000037035">
    <property type="component" value="Unassembled WGS sequence"/>
</dbReference>
<dbReference type="STRING" id="27349.A0A0L6V591"/>
<feature type="domain" description="THO complex subunit 2 N-terminal" evidence="2">
    <location>
        <begin position="51"/>
        <end position="91"/>
    </location>
</feature>
<gene>
    <name evidence="3" type="ORF">VP01_2536g3</name>
</gene>
<evidence type="ECO:0000313" key="4">
    <source>
        <dbReference type="Proteomes" id="UP000037035"/>
    </source>
</evidence>
<keyword evidence="4" id="KW-1185">Reference proteome</keyword>
<sequence length="105" mass="11466">MASTSSRHSAFVKDLATFSFPPFIPATPKPALNDNTSPAISTKGPSTPVPSDLVAKQATRINTGLHYKQQRFNLLCEESKGYSHLATELISAMGPVSFRIWYLVI</sequence>
<dbReference type="EMBL" id="LAVV01007432">
    <property type="protein sequence ID" value="KNZ55956.1"/>
    <property type="molecule type" value="Genomic_DNA"/>
</dbReference>
<protein>
    <recommendedName>
        <fullName evidence="2">THO complex subunit 2 N-terminal domain-containing protein</fullName>
    </recommendedName>
</protein>
<evidence type="ECO:0000313" key="3">
    <source>
        <dbReference type="EMBL" id="KNZ55956.1"/>
    </source>
</evidence>
<dbReference type="VEuPathDB" id="FungiDB:VP01_2536g3"/>
<feature type="compositionally biased region" description="Polar residues" evidence="1">
    <location>
        <begin position="33"/>
        <end position="45"/>
    </location>
</feature>
<dbReference type="AlphaFoldDB" id="A0A0L6V591"/>
<dbReference type="Pfam" id="PF16134">
    <property type="entry name" value="THOC2_N"/>
    <property type="match status" value="1"/>
</dbReference>
<feature type="region of interest" description="Disordered" evidence="1">
    <location>
        <begin position="29"/>
        <end position="51"/>
    </location>
</feature>
<name>A0A0L6V591_9BASI</name>
<comment type="caution">
    <text evidence="3">The sequence shown here is derived from an EMBL/GenBank/DDBJ whole genome shotgun (WGS) entry which is preliminary data.</text>
</comment>
<evidence type="ECO:0000256" key="1">
    <source>
        <dbReference type="SAM" id="MobiDB-lite"/>
    </source>
</evidence>
<dbReference type="OrthoDB" id="29024at2759"/>
<dbReference type="InterPro" id="IPR032302">
    <property type="entry name" value="THOC2_N"/>
</dbReference>
<evidence type="ECO:0000259" key="2">
    <source>
        <dbReference type="Pfam" id="PF16134"/>
    </source>
</evidence>
<reference evidence="3 4" key="1">
    <citation type="submission" date="2015-08" db="EMBL/GenBank/DDBJ databases">
        <title>Next Generation Sequencing and Analysis of the Genome of Puccinia sorghi L Schw, the Causal Agent of Maize Common Rust.</title>
        <authorList>
            <person name="Rochi L."/>
            <person name="Burguener G."/>
            <person name="Darino M."/>
            <person name="Turjanski A."/>
            <person name="Kreff E."/>
            <person name="Dieguez M.J."/>
            <person name="Sacco F."/>
        </authorList>
    </citation>
    <scope>NUCLEOTIDE SEQUENCE [LARGE SCALE GENOMIC DNA]</scope>
    <source>
        <strain evidence="3 4">RO10H11247</strain>
    </source>
</reference>
<organism evidence="3 4">
    <name type="scientific">Puccinia sorghi</name>
    <dbReference type="NCBI Taxonomy" id="27349"/>
    <lineage>
        <taxon>Eukaryota</taxon>
        <taxon>Fungi</taxon>
        <taxon>Dikarya</taxon>
        <taxon>Basidiomycota</taxon>
        <taxon>Pucciniomycotina</taxon>
        <taxon>Pucciniomycetes</taxon>
        <taxon>Pucciniales</taxon>
        <taxon>Pucciniaceae</taxon>
        <taxon>Puccinia</taxon>
    </lineage>
</organism>
<accession>A0A0L6V591</accession>